<keyword evidence="3 6" id="KW-0812">Transmembrane</keyword>
<keyword evidence="8" id="KW-1185">Reference proteome</keyword>
<dbReference type="EMBL" id="KZ530538">
    <property type="protein sequence ID" value="PKU27162.1"/>
    <property type="molecule type" value="Genomic_DNA"/>
</dbReference>
<comment type="caution">
    <text evidence="6">Lacks conserved residue(s) required for the propagation of feature annotation.</text>
</comment>
<feature type="transmembrane region" description="Helical" evidence="6">
    <location>
        <begin position="21"/>
        <end position="47"/>
    </location>
</feature>
<evidence type="ECO:0000256" key="1">
    <source>
        <dbReference type="ARBA" id="ARBA00004141"/>
    </source>
</evidence>
<dbReference type="InterPro" id="IPR051773">
    <property type="entry name" value="XK-related_adapter"/>
</dbReference>
<sequence length="100" mass="10705">MDGPSGGCPPAATTAPSRAKLPLGIVFSTALFCGEGAAAAVLCLSYGHSDDRFWLALTVFFVLCPSVLVQLTLIFVHRDLSRDRPLVLLMHLLQLGPIIR</sequence>
<organism evidence="7 8">
    <name type="scientific">Limosa lapponica baueri</name>
    <dbReference type="NCBI Taxonomy" id="1758121"/>
    <lineage>
        <taxon>Eukaryota</taxon>
        <taxon>Metazoa</taxon>
        <taxon>Chordata</taxon>
        <taxon>Craniata</taxon>
        <taxon>Vertebrata</taxon>
        <taxon>Euteleostomi</taxon>
        <taxon>Archelosauria</taxon>
        <taxon>Archosauria</taxon>
        <taxon>Dinosauria</taxon>
        <taxon>Saurischia</taxon>
        <taxon>Theropoda</taxon>
        <taxon>Coelurosauria</taxon>
        <taxon>Aves</taxon>
        <taxon>Neognathae</taxon>
        <taxon>Neoaves</taxon>
        <taxon>Charadriiformes</taxon>
        <taxon>Scolopacidae</taxon>
        <taxon>Limosa</taxon>
    </lineage>
</organism>
<feature type="transmembrane region" description="Helical" evidence="6">
    <location>
        <begin position="53"/>
        <end position="76"/>
    </location>
</feature>
<keyword evidence="5 6" id="KW-0472">Membrane</keyword>
<dbReference type="PANTHER" id="PTHR14297:SF4">
    <property type="entry name" value="XK-RELATED PROTEIN 2"/>
    <property type="match status" value="1"/>
</dbReference>
<dbReference type="AlphaFoldDB" id="A0A2I0T071"/>
<accession>A0A2I0T071</accession>
<dbReference type="Pfam" id="PF09815">
    <property type="entry name" value="XK-related"/>
    <property type="match status" value="1"/>
</dbReference>
<proteinExistence type="inferred from homology"/>
<evidence type="ECO:0000313" key="7">
    <source>
        <dbReference type="EMBL" id="PKU27162.1"/>
    </source>
</evidence>
<dbReference type="PANTHER" id="PTHR14297">
    <property type="entry name" value="MEMBRANE TRANSPORT PROTEIN XK FAMILY MEMBER"/>
    <property type="match status" value="1"/>
</dbReference>
<dbReference type="GO" id="GO:0005886">
    <property type="term" value="C:plasma membrane"/>
    <property type="evidence" value="ECO:0007669"/>
    <property type="project" value="UniProtKB-ARBA"/>
</dbReference>
<evidence type="ECO:0000313" key="8">
    <source>
        <dbReference type="Proteomes" id="UP000233556"/>
    </source>
</evidence>
<gene>
    <name evidence="7" type="ORF">llap_22534</name>
</gene>
<dbReference type="OrthoDB" id="10037417at2759"/>
<name>A0A2I0T071_LIMLA</name>
<dbReference type="InterPro" id="IPR018629">
    <property type="entry name" value="XK-rel"/>
</dbReference>
<protein>
    <recommendedName>
        <fullName evidence="6">XK-related protein</fullName>
    </recommendedName>
</protein>
<evidence type="ECO:0000256" key="3">
    <source>
        <dbReference type="ARBA" id="ARBA00022692"/>
    </source>
</evidence>
<evidence type="ECO:0000256" key="5">
    <source>
        <dbReference type="ARBA" id="ARBA00023136"/>
    </source>
</evidence>
<dbReference type="Proteomes" id="UP000233556">
    <property type="component" value="Unassembled WGS sequence"/>
</dbReference>
<reference evidence="8" key="2">
    <citation type="submission" date="2017-12" db="EMBL/GenBank/DDBJ databases">
        <title>Genome sequence of the Bar-tailed Godwit (Limosa lapponica baueri).</title>
        <authorList>
            <person name="Lima N.C.B."/>
            <person name="Parody-Merino A.M."/>
            <person name="Battley P.F."/>
            <person name="Fidler A.E."/>
            <person name="Prosdocimi F."/>
        </authorList>
    </citation>
    <scope>NUCLEOTIDE SEQUENCE [LARGE SCALE GENOMIC DNA]</scope>
</reference>
<evidence type="ECO:0000256" key="2">
    <source>
        <dbReference type="ARBA" id="ARBA00008789"/>
    </source>
</evidence>
<comment type="similarity">
    <text evidence="2 6">Belongs to the XK family.</text>
</comment>
<reference evidence="8" key="1">
    <citation type="submission" date="2017-11" db="EMBL/GenBank/DDBJ databases">
        <authorList>
            <person name="Lima N.C."/>
            <person name="Parody-Merino A.M."/>
            <person name="Battley P.F."/>
            <person name="Fidler A.E."/>
            <person name="Prosdocimi F."/>
        </authorList>
    </citation>
    <scope>NUCLEOTIDE SEQUENCE [LARGE SCALE GENOMIC DNA]</scope>
</reference>
<evidence type="ECO:0000256" key="4">
    <source>
        <dbReference type="ARBA" id="ARBA00022989"/>
    </source>
</evidence>
<comment type="subcellular location">
    <subcellularLocation>
        <location evidence="1 6">Membrane</location>
        <topology evidence="1 6">Multi-pass membrane protein</topology>
    </subcellularLocation>
</comment>
<keyword evidence="4 6" id="KW-1133">Transmembrane helix</keyword>
<evidence type="ECO:0000256" key="6">
    <source>
        <dbReference type="RuleBase" id="RU910716"/>
    </source>
</evidence>